<dbReference type="Pfam" id="PF01370">
    <property type="entry name" value="Epimerase"/>
    <property type="match status" value="1"/>
</dbReference>
<dbReference type="Proteomes" id="UP001058317">
    <property type="component" value="Chromosome"/>
</dbReference>
<protein>
    <recommendedName>
        <fullName evidence="3">UDP-glucose 4-epimerase</fullName>
    </recommendedName>
    <alternativeName>
        <fullName evidence="5">Galactowaldenase</fullName>
    </alternativeName>
    <alternativeName>
        <fullName evidence="4">UDP-galactose 4-epimerase</fullName>
    </alternativeName>
</protein>
<reference evidence="8" key="2">
    <citation type="submission" date="2022-07" db="EMBL/GenBank/DDBJ databases">
        <title>Complete genome sequence of carbapenem-resistant Citrobacter spp. in Japan.</title>
        <authorList>
            <person name="Maehana S."/>
            <person name="Suzuki M."/>
            <person name="Kitasato H."/>
        </authorList>
    </citation>
    <scope>NUCLEOTIDE SEQUENCE</scope>
    <source>
        <strain evidence="8">KAM621</strain>
    </source>
</reference>
<proteinExistence type="inferred from homology"/>
<evidence type="ECO:0000256" key="5">
    <source>
        <dbReference type="ARBA" id="ARBA00033067"/>
    </source>
</evidence>
<comment type="pathway">
    <text evidence="1">Carbohydrate metabolism; galactose metabolism.</text>
</comment>
<dbReference type="Gene3D" id="3.40.50.720">
    <property type="entry name" value="NAD(P)-binding Rossmann-like Domain"/>
    <property type="match status" value="1"/>
</dbReference>
<dbReference type="Gene3D" id="3.90.25.10">
    <property type="entry name" value="UDP-galactose 4-epimerase, domain 1"/>
    <property type="match status" value="1"/>
</dbReference>
<dbReference type="InterPro" id="IPR036291">
    <property type="entry name" value="NAD(P)-bd_dom_sf"/>
</dbReference>
<dbReference type="SUPFAM" id="SSF51735">
    <property type="entry name" value="NAD(P)-binding Rossmann-fold domains"/>
    <property type="match status" value="1"/>
</dbReference>
<dbReference type="EMBL" id="AP026382">
    <property type="protein sequence ID" value="BDN96631.1"/>
    <property type="molecule type" value="Genomic_DNA"/>
</dbReference>
<organism evidence="7">
    <name type="scientific">Citrobacter braakii</name>
    <dbReference type="NCBI Taxonomy" id="57706"/>
    <lineage>
        <taxon>Bacteria</taxon>
        <taxon>Pseudomonadati</taxon>
        <taxon>Pseudomonadota</taxon>
        <taxon>Gammaproteobacteria</taxon>
        <taxon>Enterobacterales</taxon>
        <taxon>Enterobacteriaceae</taxon>
        <taxon>Citrobacter</taxon>
        <taxon>Citrobacter freundii complex</taxon>
    </lineage>
</organism>
<evidence type="ECO:0000256" key="3">
    <source>
        <dbReference type="ARBA" id="ARBA00018569"/>
    </source>
</evidence>
<evidence type="ECO:0000256" key="2">
    <source>
        <dbReference type="ARBA" id="ARBA00007637"/>
    </source>
</evidence>
<evidence type="ECO:0000313" key="8">
    <source>
        <dbReference type="EMBL" id="BDN96631.1"/>
    </source>
</evidence>
<sequence length="316" mass="34982">MKLVVFGGGGFIGSAICDRLLRDGHQLRIFERPRVPPYRTFEATENVEWTTGDFSSTHDLRDAIKDMEGVVHLVSTTLPKSSNDDPVYDVQTNVVPTITMLNLMVELDVSRIVFISSGGTVYGNPQYVPIDEKHPTDPVVSYGITKLAIEKYLHMFSKLYGIKTVTLRVANPYGERQRVETAQGAIGVFLHRALNGLPIEIWGDGNVQRDYIHVSDVADAFAKAVTYTGKEECFNISSGTGTSLNDLIDMLNENLTDKVQVNYKPGRSFDIDISILSNALAIRELGWKPKVSIREGLGRAATWMKKNVQNSAAGDK</sequence>
<accession>A0A2Z4BX27</accession>
<evidence type="ECO:0000259" key="6">
    <source>
        <dbReference type="Pfam" id="PF01370"/>
    </source>
</evidence>
<feature type="domain" description="NAD-dependent epimerase/dehydratase" evidence="6">
    <location>
        <begin position="4"/>
        <end position="236"/>
    </location>
</feature>
<dbReference type="EMBL" id="MH325888">
    <property type="protein sequence ID" value="AWU66592.1"/>
    <property type="molecule type" value="Genomic_DNA"/>
</dbReference>
<evidence type="ECO:0000256" key="4">
    <source>
        <dbReference type="ARBA" id="ARBA00031367"/>
    </source>
</evidence>
<evidence type="ECO:0000313" key="7">
    <source>
        <dbReference type="EMBL" id="AWU66592.1"/>
    </source>
</evidence>
<comment type="similarity">
    <text evidence="2">Belongs to the NAD(P)-dependent epimerase/dehydratase family.</text>
</comment>
<dbReference type="AlphaFoldDB" id="A0A2Z4BX27"/>
<name>A0A2Z4BX27_CITBR</name>
<dbReference type="PANTHER" id="PTHR43725:SF53">
    <property type="entry name" value="UDP-ARABINOSE 4-EPIMERASE 1"/>
    <property type="match status" value="1"/>
</dbReference>
<reference evidence="7" key="1">
    <citation type="submission" date="2018-05" db="EMBL/GenBank/DDBJ databases">
        <authorList>
            <person name="Lanie J.A."/>
            <person name="Ng W.-L."/>
            <person name="Kazmierczak K.M."/>
            <person name="Andrzejewski T.M."/>
            <person name="Davidsen T.M."/>
            <person name="Wayne K.J."/>
            <person name="Tettelin H."/>
            <person name="Glass J.I."/>
            <person name="Rusch D."/>
            <person name="Podicherti R."/>
            <person name="Tsui H.-C.T."/>
            <person name="Winkler M.E."/>
        </authorList>
    </citation>
    <scope>NUCLEOTIDE SEQUENCE</scope>
    <source>
        <strain evidence="7">O6_cluster</strain>
    </source>
</reference>
<dbReference type="InterPro" id="IPR001509">
    <property type="entry name" value="Epimerase_deHydtase"/>
</dbReference>
<dbReference type="RefSeq" id="WP_103283983.1">
    <property type="nucleotide sequence ID" value="NZ_AP026382.1"/>
</dbReference>
<gene>
    <name evidence="7" type="primary">fcd</name>
    <name evidence="8" type="ORF">KAM621c_17360</name>
</gene>
<evidence type="ECO:0000256" key="1">
    <source>
        <dbReference type="ARBA" id="ARBA00004947"/>
    </source>
</evidence>
<dbReference type="PANTHER" id="PTHR43725">
    <property type="entry name" value="UDP-GLUCOSE 4-EPIMERASE"/>
    <property type="match status" value="1"/>
</dbReference>